<feature type="compositionally biased region" description="Basic residues" evidence="1">
    <location>
        <begin position="794"/>
        <end position="810"/>
    </location>
</feature>
<sequence length="810" mass="93600">MGPEIREFWDGKHVLELEIDEKHLKGILETQAVQICSYLTSCHVRALLRALRLDATSIHQIWWEMLANLRQRAKVSRIEHLQEWIDRRLQKAVGRPKVLRRAFWALQSLLCESCGRRSPCTREACNSQRCKFIGENKKLWGVDLCCRCGEEYVDINYYQERIQETLRHHRRVQELLSAKQVKELLIWNMDPGIFQNHFFDSKDLNIDWAGSLAHYTLCSLTLRRYWKRMADLEVCLGRLAIELLDARNGHLFRRLEALGFHVLGCKQRKLKDPEHLDQENLTFPQLKFIDWRVTHEISAADRRSRPQTVQRVKGRLVPTTEDPSDVGSSSDEEDFNEPAGDFQHLLSREVSIQLSNVARMIRHAGKVRKGQPEHLPLIEELEERMGRWLRCLQMFLSRVEQMDLVLSFFHRLDPLFKYVTSHSKLTRKDPPDVISLKTVDAFFQAFLGEGVCTSRRKADEVFERLMCRGMSTYLGPGLQHFAMTRAWAQALHEHLLAEASKLKSDSRRSKLLQLAEFSQTRFCSHYGNKRPRDVEAGVACSEIAWRYSTFKLIEIWVGDPEFLIELSKKRADLVMCWLENSGQVRMFYDLVKVLRQLDPFRPRIVERCRVKLRMAIKDWAKELKEAGALRDVPAKKKRNKRQKEQAEPVPPRRRKPKEEMELEIWRRSRYLVPPHTNRGAKKRKKPPEVQVITDSPVKSDGDVVEVVDLEVSPVASEISSAIPLQDGDEPAPLVDVPAASPAALQDLEGRDEFMREVDEDGLPSGVPRGNLPDGPGAPEAPLPEPSDESPVCRSKARKSRRAKRSKKGQT</sequence>
<protein>
    <submittedName>
        <fullName evidence="2">Uncharacterized protein</fullName>
    </submittedName>
</protein>
<comment type="caution">
    <text evidence="2">The sequence shown here is derived from an EMBL/GenBank/DDBJ whole genome shotgun (WGS) entry which is preliminary data.</text>
</comment>
<keyword evidence="3" id="KW-1185">Reference proteome</keyword>
<reference evidence="2 3" key="1">
    <citation type="submission" date="2024-02" db="EMBL/GenBank/DDBJ databases">
        <authorList>
            <person name="Chen Y."/>
            <person name="Shah S."/>
            <person name="Dougan E. K."/>
            <person name="Thang M."/>
            <person name="Chan C."/>
        </authorList>
    </citation>
    <scope>NUCLEOTIDE SEQUENCE [LARGE SCALE GENOMIC DNA]</scope>
</reference>
<accession>A0ABP0LX31</accession>
<feature type="region of interest" description="Disordered" evidence="1">
    <location>
        <begin position="302"/>
        <end position="337"/>
    </location>
</feature>
<proteinExistence type="predicted"/>
<feature type="region of interest" description="Disordered" evidence="1">
    <location>
        <begin position="630"/>
        <end position="658"/>
    </location>
</feature>
<feature type="region of interest" description="Disordered" evidence="1">
    <location>
        <begin position="674"/>
        <end position="696"/>
    </location>
</feature>
<dbReference type="EMBL" id="CAXAMN010014448">
    <property type="protein sequence ID" value="CAK9043478.1"/>
    <property type="molecule type" value="Genomic_DNA"/>
</dbReference>
<feature type="region of interest" description="Disordered" evidence="1">
    <location>
        <begin position="720"/>
        <end position="810"/>
    </location>
</feature>
<evidence type="ECO:0000256" key="1">
    <source>
        <dbReference type="SAM" id="MobiDB-lite"/>
    </source>
</evidence>
<evidence type="ECO:0000313" key="3">
    <source>
        <dbReference type="Proteomes" id="UP001642484"/>
    </source>
</evidence>
<name>A0ABP0LX31_9DINO</name>
<feature type="compositionally biased region" description="Basic and acidic residues" evidence="1">
    <location>
        <begin position="747"/>
        <end position="756"/>
    </location>
</feature>
<gene>
    <name evidence="2" type="ORF">CCMP2556_LOCUS23010</name>
</gene>
<organism evidence="2 3">
    <name type="scientific">Durusdinium trenchii</name>
    <dbReference type="NCBI Taxonomy" id="1381693"/>
    <lineage>
        <taxon>Eukaryota</taxon>
        <taxon>Sar</taxon>
        <taxon>Alveolata</taxon>
        <taxon>Dinophyceae</taxon>
        <taxon>Suessiales</taxon>
        <taxon>Symbiodiniaceae</taxon>
        <taxon>Durusdinium</taxon>
    </lineage>
</organism>
<dbReference type="Proteomes" id="UP001642484">
    <property type="component" value="Unassembled WGS sequence"/>
</dbReference>
<evidence type="ECO:0000313" key="2">
    <source>
        <dbReference type="EMBL" id="CAK9043478.1"/>
    </source>
</evidence>